<dbReference type="InterPro" id="IPR029526">
    <property type="entry name" value="PGBD"/>
</dbReference>
<comment type="caution">
    <text evidence="2">The sequence shown here is derived from an EMBL/GenBank/DDBJ whole genome shotgun (WGS) entry which is preliminary data.</text>
</comment>
<dbReference type="AlphaFoldDB" id="A0A4Y2X2I2"/>
<dbReference type="Proteomes" id="UP000499080">
    <property type="component" value="Unassembled WGS sequence"/>
</dbReference>
<sequence length="269" mass="31533">MQSAPLVLIDLGYPNLLMIKKMKRGDLDYQISDQGISFFKWKDNRSVHFLSNYHGNDTCKVQRRLKDGTKIDVTAPIVVKDYNGHIGGIDKADMLRAIYDRDRKSKKWWYRLFFAMLEMAYVNSYIAYVEVRREKMPSLEYKRCITKGLLTKSKPQPKRKGRPKSNGDEQTFCAKKRKGNLSVSNNVRLENRGCHWPTFVSNRGRCEFCALKNIQSKPYLKCSTYSIFLCVNEKKIVFMIIIKCEFQGRNSHLMIIIKICQFDNFFVFL</sequence>
<feature type="domain" description="PiggyBac transposable element-derived protein" evidence="1">
    <location>
        <begin position="14"/>
        <end position="125"/>
    </location>
</feature>
<proteinExistence type="predicted"/>
<name>A0A4Y2X2I2_ARAVE</name>
<reference evidence="2 3" key="1">
    <citation type="journal article" date="2019" name="Sci. Rep.">
        <title>Orb-weaving spider Araneus ventricosus genome elucidates the spidroin gene catalogue.</title>
        <authorList>
            <person name="Kono N."/>
            <person name="Nakamura H."/>
            <person name="Ohtoshi R."/>
            <person name="Moran D.A.P."/>
            <person name="Shinohara A."/>
            <person name="Yoshida Y."/>
            <person name="Fujiwara M."/>
            <person name="Mori M."/>
            <person name="Tomita M."/>
            <person name="Arakawa K."/>
        </authorList>
    </citation>
    <scope>NUCLEOTIDE SEQUENCE [LARGE SCALE GENOMIC DNA]</scope>
</reference>
<protein>
    <recommendedName>
        <fullName evidence="1">PiggyBac transposable element-derived protein domain-containing protein</fullName>
    </recommendedName>
</protein>
<organism evidence="2 3">
    <name type="scientific">Araneus ventricosus</name>
    <name type="common">Orbweaver spider</name>
    <name type="synonym">Epeira ventricosa</name>
    <dbReference type="NCBI Taxonomy" id="182803"/>
    <lineage>
        <taxon>Eukaryota</taxon>
        <taxon>Metazoa</taxon>
        <taxon>Ecdysozoa</taxon>
        <taxon>Arthropoda</taxon>
        <taxon>Chelicerata</taxon>
        <taxon>Arachnida</taxon>
        <taxon>Araneae</taxon>
        <taxon>Araneomorphae</taxon>
        <taxon>Entelegynae</taxon>
        <taxon>Araneoidea</taxon>
        <taxon>Araneidae</taxon>
        <taxon>Araneus</taxon>
    </lineage>
</organism>
<accession>A0A4Y2X2I2</accession>
<dbReference type="Pfam" id="PF13843">
    <property type="entry name" value="DDE_Tnp_1_7"/>
    <property type="match status" value="1"/>
</dbReference>
<evidence type="ECO:0000313" key="2">
    <source>
        <dbReference type="EMBL" id="GBO42307.1"/>
    </source>
</evidence>
<dbReference type="OrthoDB" id="118105at2759"/>
<dbReference type="PANTHER" id="PTHR47272:SF2">
    <property type="entry name" value="PIGGYBAC TRANSPOSABLE ELEMENT-DERIVED PROTEIN 3-LIKE"/>
    <property type="match status" value="1"/>
</dbReference>
<gene>
    <name evidence="2" type="ORF">AVEN_46973_1</name>
</gene>
<dbReference type="EMBL" id="BGPR01068345">
    <property type="protein sequence ID" value="GBO42307.1"/>
    <property type="molecule type" value="Genomic_DNA"/>
</dbReference>
<keyword evidence="3" id="KW-1185">Reference proteome</keyword>
<dbReference type="PANTHER" id="PTHR47272">
    <property type="entry name" value="DDE_TNP_1_7 DOMAIN-CONTAINING PROTEIN"/>
    <property type="match status" value="1"/>
</dbReference>
<evidence type="ECO:0000259" key="1">
    <source>
        <dbReference type="Pfam" id="PF13843"/>
    </source>
</evidence>
<evidence type="ECO:0000313" key="3">
    <source>
        <dbReference type="Proteomes" id="UP000499080"/>
    </source>
</evidence>